<feature type="transmembrane region" description="Helical" evidence="1">
    <location>
        <begin position="68"/>
        <end position="90"/>
    </location>
</feature>
<dbReference type="RefSeq" id="WP_076757272.1">
    <property type="nucleotide sequence ID" value="NZ_FTPL01000001.1"/>
</dbReference>
<accession>A0A1U7PII9</accession>
<sequence>MDIFFFILTVFGLIAGGFTIVRFFVDRVHYRQPSVRHFFTRMRWIMAVTLSCLLLAFVMTQGGFNLMYVYVGLFVVSIFGMIITLVDYVACKRLGVRRETRWHGALLILFAVAFALSIGSPGLDR</sequence>
<evidence type="ECO:0000313" key="3">
    <source>
        <dbReference type="Proteomes" id="UP000187550"/>
    </source>
</evidence>
<dbReference type="EMBL" id="FTPL01000001">
    <property type="protein sequence ID" value="SIT74153.1"/>
    <property type="molecule type" value="Genomic_DNA"/>
</dbReference>
<protein>
    <submittedName>
        <fullName evidence="2">Uncharacterized protein</fullName>
    </submittedName>
</protein>
<gene>
    <name evidence="2" type="ORF">SAMN05428946_1053</name>
</gene>
<name>A0A1U7PII9_9BACI</name>
<reference evidence="3" key="1">
    <citation type="submission" date="2017-01" db="EMBL/GenBank/DDBJ databases">
        <authorList>
            <person name="Varghese N."/>
            <person name="Submissions S."/>
        </authorList>
    </citation>
    <scope>NUCLEOTIDE SEQUENCE [LARGE SCALE GENOMIC DNA]</scope>
    <source>
        <strain evidence="3">MNA4</strain>
    </source>
</reference>
<proteinExistence type="predicted"/>
<dbReference type="AlphaFoldDB" id="A0A1U7PII9"/>
<evidence type="ECO:0000313" key="2">
    <source>
        <dbReference type="EMBL" id="SIT74153.1"/>
    </source>
</evidence>
<organism evidence="2 3">
    <name type="scientific">Edaphobacillus lindanitolerans</name>
    <dbReference type="NCBI Taxonomy" id="550447"/>
    <lineage>
        <taxon>Bacteria</taxon>
        <taxon>Bacillati</taxon>
        <taxon>Bacillota</taxon>
        <taxon>Bacilli</taxon>
        <taxon>Bacillales</taxon>
        <taxon>Bacillaceae</taxon>
        <taxon>Edaphobacillus</taxon>
    </lineage>
</organism>
<keyword evidence="1" id="KW-0812">Transmembrane</keyword>
<keyword evidence="1" id="KW-1133">Transmembrane helix</keyword>
<feature type="transmembrane region" description="Helical" evidence="1">
    <location>
        <begin position="102"/>
        <end position="123"/>
    </location>
</feature>
<feature type="transmembrane region" description="Helical" evidence="1">
    <location>
        <begin position="44"/>
        <end position="62"/>
    </location>
</feature>
<evidence type="ECO:0000256" key="1">
    <source>
        <dbReference type="SAM" id="Phobius"/>
    </source>
</evidence>
<dbReference type="Proteomes" id="UP000187550">
    <property type="component" value="Unassembled WGS sequence"/>
</dbReference>
<keyword evidence="1" id="KW-0472">Membrane</keyword>
<keyword evidence="3" id="KW-1185">Reference proteome</keyword>
<feature type="transmembrane region" description="Helical" evidence="1">
    <location>
        <begin position="6"/>
        <end position="24"/>
    </location>
</feature>